<keyword evidence="1" id="KW-0812">Transmembrane</keyword>
<name>A0A8J6E8Y0_ELECQ</name>
<accession>A0A8J6E8Y0</accession>
<proteinExistence type="predicted"/>
<keyword evidence="3" id="KW-1185">Reference proteome</keyword>
<feature type="transmembrane region" description="Helical" evidence="1">
    <location>
        <begin position="6"/>
        <end position="23"/>
    </location>
</feature>
<comment type="caution">
    <text evidence="2">The sequence shown here is derived from an EMBL/GenBank/DDBJ whole genome shotgun (WGS) entry which is preliminary data.</text>
</comment>
<reference evidence="2" key="1">
    <citation type="thesis" date="2020" institute="ProQuest LLC" country="789 East Eisenhower Parkway, Ann Arbor, MI, USA">
        <title>Comparative Genomics and Chromosome Evolution.</title>
        <authorList>
            <person name="Mudd A.B."/>
        </authorList>
    </citation>
    <scope>NUCLEOTIDE SEQUENCE</scope>
    <source>
        <strain evidence="2">HN-11 Male</strain>
        <tissue evidence="2">Kidney and liver</tissue>
    </source>
</reference>
<evidence type="ECO:0000313" key="2">
    <source>
        <dbReference type="EMBL" id="KAG9462368.1"/>
    </source>
</evidence>
<keyword evidence="1" id="KW-0472">Membrane</keyword>
<protein>
    <submittedName>
        <fullName evidence="2">Uncharacterized protein</fullName>
    </submittedName>
</protein>
<gene>
    <name evidence="2" type="ORF">GDO78_014266</name>
</gene>
<keyword evidence="1" id="KW-1133">Transmembrane helix</keyword>
<feature type="transmembrane region" description="Helical" evidence="1">
    <location>
        <begin position="81"/>
        <end position="99"/>
    </location>
</feature>
<dbReference type="AlphaFoldDB" id="A0A8J6E8Y0"/>
<organism evidence="2 3">
    <name type="scientific">Eleutherodactylus coqui</name>
    <name type="common">Puerto Rican coqui</name>
    <dbReference type="NCBI Taxonomy" id="57060"/>
    <lineage>
        <taxon>Eukaryota</taxon>
        <taxon>Metazoa</taxon>
        <taxon>Chordata</taxon>
        <taxon>Craniata</taxon>
        <taxon>Vertebrata</taxon>
        <taxon>Euteleostomi</taxon>
        <taxon>Amphibia</taxon>
        <taxon>Batrachia</taxon>
        <taxon>Anura</taxon>
        <taxon>Neobatrachia</taxon>
        <taxon>Hyloidea</taxon>
        <taxon>Eleutherodactylidae</taxon>
        <taxon>Eleutherodactylinae</taxon>
        <taxon>Eleutherodactylus</taxon>
        <taxon>Eleutherodactylus</taxon>
    </lineage>
</organism>
<sequence>MSPILQLVLCDILCFLCILLNTYSGQSDNRKVILEGPKESPFTSLLHKSKLQLTPPPQGRAGGGRASRTWTFPRDRSVRAVNMWAFCLLYPYCMLLSVIS</sequence>
<evidence type="ECO:0000313" key="3">
    <source>
        <dbReference type="Proteomes" id="UP000770717"/>
    </source>
</evidence>
<evidence type="ECO:0000256" key="1">
    <source>
        <dbReference type="SAM" id="Phobius"/>
    </source>
</evidence>
<dbReference type="EMBL" id="WNTK01011731">
    <property type="protein sequence ID" value="KAG9462368.1"/>
    <property type="molecule type" value="Genomic_DNA"/>
</dbReference>
<dbReference type="Proteomes" id="UP000770717">
    <property type="component" value="Unassembled WGS sequence"/>
</dbReference>